<dbReference type="InterPro" id="IPR005821">
    <property type="entry name" value="Ion_trans_dom"/>
</dbReference>
<accession>A0A1W0A2A0</accession>
<evidence type="ECO:0000313" key="9">
    <source>
        <dbReference type="Proteomes" id="UP000243217"/>
    </source>
</evidence>
<feature type="transmembrane region" description="Helical" evidence="6">
    <location>
        <begin position="164"/>
        <end position="183"/>
    </location>
</feature>
<evidence type="ECO:0000256" key="1">
    <source>
        <dbReference type="ARBA" id="ARBA00004141"/>
    </source>
</evidence>
<dbReference type="GO" id="GO:0005886">
    <property type="term" value="C:plasma membrane"/>
    <property type="evidence" value="ECO:0007669"/>
    <property type="project" value="TreeGrafter"/>
</dbReference>
<evidence type="ECO:0000256" key="4">
    <source>
        <dbReference type="ARBA" id="ARBA00022989"/>
    </source>
</evidence>
<comment type="caution">
    <text evidence="8">The sequence shown here is derived from an EMBL/GenBank/DDBJ whole genome shotgun (WGS) entry which is preliminary data.</text>
</comment>
<dbReference type="OrthoDB" id="533508at2759"/>
<organism evidence="8 9">
    <name type="scientific">Thraustotheca clavata</name>
    <dbReference type="NCBI Taxonomy" id="74557"/>
    <lineage>
        <taxon>Eukaryota</taxon>
        <taxon>Sar</taxon>
        <taxon>Stramenopiles</taxon>
        <taxon>Oomycota</taxon>
        <taxon>Saprolegniomycetes</taxon>
        <taxon>Saprolegniales</taxon>
        <taxon>Achlyaceae</taxon>
        <taxon>Thraustotheca</taxon>
    </lineage>
</organism>
<feature type="transmembrane region" description="Helical" evidence="6">
    <location>
        <begin position="373"/>
        <end position="390"/>
    </location>
</feature>
<protein>
    <recommendedName>
        <fullName evidence="7">Ion transport domain-containing protein</fullName>
    </recommendedName>
</protein>
<feature type="transmembrane region" description="Helical" evidence="6">
    <location>
        <begin position="302"/>
        <end position="320"/>
    </location>
</feature>
<dbReference type="EMBL" id="JNBS01000620">
    <property type="protein sequence ID" value="OQS04397.1"/>
    <property type="molecule type" value="Genomic_DNA"/>
</dbReference>
<reference evidence="8 9" key="1">
    <citation type="journal article" date="2014" name="Genome Biol. Evol.">
        <title>The secreted proteins of Achlya hypogyna and Thraustotheca clavata identify the ancestral oomycete secretome and reveal gene acquisitions by horizontal gene transfer.</title>
        <authorList>
            <person name="Misner I."/>
            <person name="Blouin N."/>
            <person name="Leonard G."/>
            <person name="Richards T.A."/>
            <person name="Lane C.E."/>
        </authorList>
    </citation>
    <scope>NUCLEOTIDE SEQUENCE [LARGE SCALE GENOMIC DNA]</scope>
    <source>
        <strain evidence="8 9">ATCC 34112</strain>
    </source>
</reference>
<evidence type="ECO:0000259" key="7">
    <source>
        <dbReference type="Pfam" id="PF00520"/>
    </source>
</evidence>
<dbReference type="Pfam" id="PF00520">
    <property type="entry name" value="Ion_trans"/>
    <property type="match status" value="1"/>
</dbReference>
<evidence type="ECO:0000256" key="3">
    <source>
        <dbReference type="ARBA" id="ARBA00022737"/>
    </source>
</evidence>
<keyword evidence="5 6" id="KW-0472">Membrane</keyword>
<evidence type="ECO:0000256" key="2">
    <source>
        <dbReference type="ARBA" id="ARBA00022692"/>
    </source>
</evidence>
<evidence type="ECO:0000313" key="8">
    <source>
        <dbReference type="EMBL" id="OQS04397.1"/>
    </source>
</evidence>
<dbReference type="GO" id="GO:0098703">
    <property type="term" value="P:calcium ion import across plasma membrane"/>
    <property type="evidence" value="ECO:0007669"/>
    <property type="project" value="TreeGrafter"/>
</dbReference>
<dbReference type="Proteomes" id="UP000243217">
    <property type="component" value="Unassembled WGS sequence"/>
</dbReference>
<proteinExistence type="predicted"/>
<feature type="transmembrane region" description="Helical" evidence="6">
    <location>
        <begin position="340"/>
        <end position="361"/>
    </location>
</feature>
<name>A0A1W0A2A0_9STRA</name>
<keyword evidence="4 6" id="KW-1133">Transmembrane helix</keyword>
<keyword evidence="2 6" id="KW-0812">Transmembrane</keyword>
<feature type="domain" description="Ion transport" evidence="7">
    <location>
        <begin position="193"/>
        <end position="433"/>
    </location>
</feature>
<comment type="subcellular location">
    <subcellularLocation>
        <location evidence="1">Membrane</location>
        <topology evidence="1">Multi-pass membrane protein</topology>
    </subcellularLocation>
</comment>
<dbReference type="GO" id="GO:0005216">
    <property type="term" value="F:monoatomic ion channel activity"/>
    <property type="evidence" value="ECO:0007669"/>
    <property type="project" value="InterPro"/>
</dbReference>
<sequence>MSVHELINDPRQFSLDAYERAIDSGRDIATAIKELDKCIKKPAELARVYNGNCVDVNRTALFVTLRPSTQDEETDKATKQLLEHPVLREVIDLKWKNFGQRMYMEQVMVYLLLLLTLTITASMRPNTENVTYPIQLHAWFYVGAPLVIAIAMCPWFQYDHRLRWASLTILSIAIVIIAVHYIMQLIDVNYHYFFQFNNVVLAMTSFYFLRFELNELFGEVAEHNRLFDCGIHSMSLRWQKILYYCVFCPFSVVYQFIVMLLGGDGAKYFDSYFNRIQLPTFAALMIFVVREFVSPYDHSIRLYYTIALTTLLYILGLQYLEVHGTAGYLIPMMRRLLHDLYRFLAFYWPFQCAYACAYFLLFQESDEASYNTLWHSFVTTFLVMLGQIDLDPFENLPNTASYVMGYVLLLTHATIVIVMLLNVLIAIMTETVDGGLDQAKVEALVSFAECVLRSEKTVGLTPISADGPADRIKLLEQEVDARMTDLGFTTVDEITPSTSERLDKIESTLSQVLLLLNEIKKNK</sequence>
<feature type="transmembrane region" description="Helical" evidence="6">
    <location>
        <begin position="241"/>
        <end position="260"/>
    </location>
</feature>
<dbReference type="PANTHER" id="PTHR10582">
    <property type="entry name" value="TRANSIENT RECEPTOR POTENTIAL ION CHANNEL PROTEIN"/>
    <property type="match status" value="1"/>
</dbReference>
<dbReference type="PANTHER" id="PTHR10582:SF2">
    <property type="entry name" value="INACTIVE"/>
    <property type="match status" value="1"/>
</dbReference>
<feature type="transmembrane region" description="Helical" evidence="6">
    <location>
        <begin position="107"/>
        <end position="124"/>
    </location>
</feature>
<feature type="transmembrane region" description="Helical" evidence="6">
    <location>
        <begin position="402"/>
        <end position="427"/>
    </location>
</feature>
<dbReference type="AlphaFoldDB" id="A0A1W0A2A0"/>
<evidence type="ECO:0000256" key="6">
    <source>
        <dbReference type="SAM" id="Phobius"/>
    </source>
</evidence>
<gene>
    <name evidence="8" type="ORF">THRCLA_03362</name>
</gene>
<dbReference type="InterPro" id="IPR024862">
    <property type="entry name" value="TRPV"/>
</dbReference>
<keyword evidence="9" id="KW-1185">Reference proteome</keyword>
<evidence type="ECO:0000256" key="5">
    <source>
        <dbReference type="ARBA" id="ARBA00023136"/>
    </source>
</evidence>
<keyword evidence="3" id="KW-0677">Repeat</keyword>
<feature type="transmembrane region" description="Helical" evidence="6">
    <location>
        <begin position="189"/>
        <end position="209"/>
    </location>
</feature>
<feature type="transmembrane region" description="Helical" evidence="6">
    <location>
        <begin position="136"/>
        <end position="157"/>
    </location>
</feature>
<feature type="transmembrane region" description="Helical" evidence="6">
    <location>
        <begin position="272"/>
        <end position="290"/>
    </location>
</feature>